<comment type="caution">
    <text evidence="1">The sequence shown here is derived from an EMBL/GenBank/DDBJ whole genome shotgun (WGS) entry which is preliminary data.</text>
</comment>
<evidence type="ECO:0000313" key="1">
    <source>
        <dbReference type="EMBL" id="EZP80940.1"/>
    </source>
</evidence>
<dbReference type="Proteomes" id="UP000024329">
    <property type="component" value="Unassembled WGS sequence"/>
</dbReference>
<dbReference type="PATRIC" id="fig|158500.4.peg.3065"/>
<organism evidence="1 2">
    <name type="scientific">Novosphingobium resinovorum</name>
    <dbReference type="NCBI Taxonomy" id="158500"/>
    <lineage>
        <taxon>Bacteria</taxon>
        <taxon>Pseudomonadati</taxon>
        <taxon>Pseudomonadota</taxon>
        <taxon>Alphaproteobacteria</taxon>
        <taxon>Sphingomonadales</taxon>
        <taxon>Sphingomonadaceae</taxon>
        <taxon>Novosphingobium</taxon>
    </lineage>
</organism>
<accession>A0A031JVG4</accession>
<dbReference type="eggNOG" id="ENOG5031ANV">
    <property type="taxonomic scope" value="Bacteria"/>
</dbReference>
<protein>
    <submittedName>
        <fullName evidence="1">Uncharacterized protein</fullName>
    </submittedName>
</protein>
<evidence type="ECO:0000313" key="2">
    <source>
        <dbReference type="Proteomes" id="UP000024329"/>
    </source>
</evidence>
<dbReference type="EMBL" id="JFYZ01000014">
    <property type="protein sequence ID" value="EZP80940.1"/>
    <property type="molecule type" value="Genomic_DNA"/>
</dbReference>
<sequence>MRKHLGVGAAVGFLLFGSTPLLAQGIGHSLFMRGKIVRMDAGGTVACLGKADGAHIGQILEVYHATPRHRRLVGHVEVDQIFDDHYAHFRVRDGTLQKGDWVSLKRVRA</sequence>
<dbReference type="RefSeq" id="WP_004212674.1">
    <property type="nucleotide sequence ID" value="NZ_JFYZ01000014.1"/>
</dbReference>
<proteinExistence type="predicted"/>
<gene>
    <name evidence="1" type="ORF">BV97_02994</name>
</gene>
<dbReference type="AlphaFoldDB" id="A0A031JVG4"/>
<reference evidence="1 2" key="1">
    <citation type="submission" date="2014-03" db="EMBL/GenBank/DDBJ databases">
        <title>Whole genome sequence of Novosphingobium resinovorum KF1.</title>
        <authorList>
            <person name="Gan H.M."/>
            <person name="Gan H.Y."/>
            <person name="Chew T.H."/>
            <person name="Savka M.A."/>
        </authorList>
    </citation>
    <scope>NUCLEOTIDE SEQUENCE [LARGE SCALE GENOMIC DNA]</scope>
    <source>
        <strain evidence="1 2">KF1</strain>
    </source>
</reference>
<name>A0A031JVG4_9SPHN</name>
<dbReference type="GeneID" id="44135430"/>